<keyword evidence="3" id="KW-1185">Reference proteome</keyword>
<evidence type="ECO:0000256" key="1">
    <source>
        <dbReference type="SAM" id="Phobius"/>
    </source>
</evidence>
<keyword evidence="1" id="KW-0812">Transmembrane</keyword>
<organism evidence="2 3">
    <name type="scientific">Porites evermanni</name>
    <dbReference type="NCBI Taxonomy" id="104178"/>
    <lineage>
        <taxon>Eukaryota</taxon>
        <taxon>Metazoa</taxon>
        <taxon>Cnidaria</taxon>
        <taxon>Anthozoa</taxon>
        <taxon>Hexacorallia</taxon>
        <taxon>Scleractinia</taxon>
        <taxon>Fungiina</taxon>
        <taxon>Poritidae</taxon>
        <taxon>Porites</taxon>
    </lineage>
</organism>
<keyword evidence="1" id="KW-0472">Membrane</keyword>
<accession>A0ABN8PTW4</accession>
<name>A0ABN8PTW4_9CNID</name>
<dbReference type="Proteomes" id="UP001159427">
    <property type="component" value="Unassembled WGS sequence"/>
</dbReference>
<reference evidence="2 3" key="1">
    <citation type="submission" date="2022-05" db="EMBL/GenBank/DDBJ databases">
        <authorList>
            <consortium name="Genoscope - CEA"/>
            <person name="William W."/>
        </authorList>
    </citation>
    <scope>NUCLEOTIDE SEQUENCE [LARGE SCALE GENOMIC DNA]</scope>
</reference>
<evidence type="ECO:0000313" key="2">
    <source>
        <dbReference type="EMBL" id="CAH3150783.1"/>
    </source>
</evidence>
<keyword evidence="1" id="KW-1133">Transmembrane helix</keyword>
<feature type="transmembrane region" description="Helical" evidence="1">
    <location>
        <begin position="97"/>
        <end position="118"/>
    </location>
</feature>
<comment type="caution">
    <text evidence="2">The sequence shown here is derived from an EMBL/GenBank/DDBJ whole genome shotgun (WGS) entry which is preliminary data.</text>
</comment>
<protein>
    <submittedName>
        <fullName evidence="2">Uncharacterized protein</fullName>
    </submittedName>
</protein>
<evidence type="ECO:0000313" key="3">
    <source>
        <dbReference type="Proteomes" id="UP001159427"/>
    </source>
</evidence>
<proteinExistence type="predicted"/>
<gene>
    <name evidence="2" type="ORF">PEVE_00045358</name>
</gene>
<dbReference type="EMBL" id="CALNXI010000999">
    <property type="protein sequence ID" value="CAH3150783.1"/>
    <property type="molecule type" value="Genomic_DNA"/>
</dbReference>
<sequence length="161" mass="18785">MTVHQLFMIVDDSLRNFTVNFKVCGPCALYVMKLCFTPSITPYRKILPSFAREFSCSLKCTLSCFESALFFFSNTQLLEVLEQHLVKLKKMFFGKQFWQSLACFVIGGIITVIFIKIFEWQTGRNQELGDKRILVPVQEVGDGEREEPMEIRKFPREQDDF</sequence>